<evidence type="ECO:0000313" key="1">
    <source>
        <dbReference type="EMBL" id="MBQ0600924.1"/>
    </source>
</evidence>
<sequence>MARSGMRGKRREDMFSAAKDDLAEQLENNRLWLRAASRWGEVIEACNDSDLFEFYVQRREYCISKSNERHRARMAEWHLNADLSLVRQRIDTIYRESNLGPVSYWYIEWD</sequence>
<organism evidence="1 2">
    <name type="scientific">Klebsiella oxytoca</name>
    <dbReference type="NCBI Taxonomy" id="571"/>
    <lineage>
        <taxon>Bacteria</taxon>
        <taxon>Pseudomonadati</taxon>
        <taxon>Pseudomonadota</taxon>
        <taxon>Gammaproteobacteria</taxon>
        <taxon>Enterobacterales</taxon>
        <taxon>Enterobacteriaceae</taxon>
        <taxon>Klebsiella/Raoultella group</taxon>
        <taxon>Klebsiella</taxon>
    </lineage>
</organism>
<comment type="caution">
    <text evidence="1">The sequence shown here is derived from an EMBL/GenBank/DDBJ whole genome shotgun (WGS) entry which is preliminary data.</text>
</comment>
<name>A0AAP2BIF9_KLEOX</name>
<proteinExistence type="predicted"/>
<dbReference type="InterPro" id="IPR024684">
    <property type="entry name" value="Tscrpt_act_PerC/SfV_Orf40"/>
</dbReference>
<evidence type="ECO:0000313" key="2">
    <source>
        <dbReference type="Proteomes" id="UP000673434"/>
    </source>
</evidence>
<keyword evidence="2" id="KW-1185">Reference proteome</keyword>
<dbReference type="Pfam" id="PF06069">
    <property type="entry name" value="PerC"/>
    <property type="match status" value="1"/>
</dbReference>
<dbReference type="AlphaFoldDB" id="A0AAP2BIF9"/>
<reference evidence="1 2" key="1">
    <citation type="submission" date="2021-03" db="EMBL/GenBank/DDBJ databases">
        <authorList>
            <person name="Stanton E."/>
        </authorList>
    </citation>
    <scope>NUCLEOTIDE SEQUENCE [LARGE SCALE GENOMIC DNA]</scope>
    <source>
        <strain evidence="1 2">2020EL-00037</strain>
    </source>
</reference>
<protein>
    <submittedName>
        <fullName evidence="1">PerC family transcriptional regulator</fullName>
    </submittedName>
</protein>
<dbReference type="RefSeq" id="WP_210846325.1">
    <property type="nucleotide sequence ID" value="NZ_JAGKON010000013.1"/>
</dbReference>
<gene>
    <name evidence="1" type="ORF">J7S78_14085</name>
</gene>
<dbReference type="Proteomes" id="UP000673434">
    <property type="component" value="Unassembled WGS sequence"/>
</dbReference>
<dbReference type="EMBL" id="JAGKON010000013">
    <property type="protein sequence ID" value="MBQ0600924.1"/>
    <property type="molecule type" value="Genomic_DNA"/>
</dbReference>
<accession>A0AAP2BIF9</accession>